<sequence length="387" mass="45186">MPNPLEKKFEEKFDIYGDIFNEKRLPELVRILYEIPCYYLNNSLDKALNNDNESYSFIVRYIESKSFNAAVCDIEDGGLICIHASVPILLFQACILYASRCNIENALPLEKDGKIIVFNKKIKLLGKLTFTLTPNNEIIKTYEDIIKFIDLLEKSNEILQYGFFLYEIASRFMVMHESMHIILGHAGYLRNKLNMDVFFELSNERESKLDSGSNQALEFLADQNAAFGVLTQILQGNTLHEYGYMEPPNLAVSFRLFKLRAFNQSLCILFHMFPIRMEQKLSETRINSHPHPYVRMQWINTQMGFEIEEAEFHEAAVRPFAYSMASLSYNFITPNEWMAANNDNFSKQKNSFSDKMFVKIQKKAKKMQNKAWKYAPKFKGFYRGYNI</sequence>
<gene>
    <name evidence="1" type="ORF">MNBD_GAMMA07-2732</name>
</gene>
<proteinExistence type="predicted"/>
<dbReference type="EMBL" id="UOFF01000221">
    <property type="protein sequence ID" value="VAW56388.1"/>
    <property type="molecule type" value="Genomic_DNA"/>
</dbReference>
<protein>
    <submittedName>
        <fullName evidence="1">Uncharacterized protein</fullName>
    </submittedName>
</protein>
<name>A0A3B0WK45_9ZZZZ</name>
<accession>A0A3B0WK45</accession>
<dbReference type="AlphaFoldDB" id="A0A3B0WK45"/>
<reference evidence="1" key="1">
    <citation type="submission" date="2018-06" db="EMBL/GenBank/DDBJ databases">
        <authorList>
            <person name="Zhirakovskaya E."/>
        </authorList>
    </citation>
    <scope>NUCLEOTIDE SEQUENCE</scope>
</reference>
<evidence type="ECO:0000313" key="1">
    <source>
        <dbReference type="EMBL" id="VAW56388.1"/>
    </source>
</evidence>
<organism evidence="1">
    <name type="scientific">hydrothermal vent metagenome</name>
    <dbReference type="NCBI Taxonomy" id="652676"/>
    <lineage>
        <taxon>unclassified sequences</taxon>
        <taxon>metagenomes</taxon>
        <taxon>ecological metagenomes</taxon>
    </lineage>
</organism>